<dbReference type="AlphaFoldDB" id="A0A382EYF2"/>
<sequence>VLPLIDEHKPKCFLCNDLFDNMEKLKTHQKSMHKEFFEKHDTEK</sequence>
<protein>
    <recommendedName>
        <fullName evidence="1">C2H2-type domain-containing protein</fullName>
    </recommendedName>
</protein>
<dbReference type="InterPro" id="IPR013087">
    <property type="entry name" value="Znf_C2H2_type"/>
</dbReference>
<dbReference type="EMBL" id="UINC01046866">
    <property type="protein sequence ID" value="SVB55412.1"/>
    <property type="molecule type" value="Genomic_DNA"/>
</dbReference>
<accession>A0A382EYF2</accession>
<feature type="non-terminal residue" evidence="2">
    <location>
        <position position="1"/>
    </location>
</feature>
<dbReference type="PROSITE" id="PS00028">
    <property type="entry name" value="ZINC_FINGER_C2H2_1"/>
    <property type="match status" value="1"/>
</dbReference>
<gene>
    <name evidence="2" type="ORF">METZ01_LOCUS208266</name>
</gene>
<name>A0A382EYF2_9ZZZZ</name>
<reference evidence="2" key="1">
    <citation type="submission" date="2018-05" db="EMBL/GenBank/DDBJ databases">
        <authorList>
            <person name="Lanie J.A."/>
            <person name="Ng W.-L."/>
            <person name="Kazmierczak K.M."/>
            <person name="Andrzejewski T.M."/>
            <person name="Davidsen T.M."/>
            <person name="Wayne K.J."/>
            <person name="Tettelin H."/>
            <person name="Glass J.I."/>
            <person name="Rusch D."/>
            <person name="Podicherti R."/>
            <person name="Tsui H.-C.T."/>
            <person name="Winkler M.E."/>
        </authorList>
    </citation>
    <scope>NUCLEOTIDE SEQUENCE</scope>
</reference>
<evidence type="ECO:0000259" key="1">
    <source>
        <dbReference type="PROSITE" id="PS00028"/>
    </source>
</evidence>
<evidence type="ECO:0000313" key="2">
    <source>
        <dbReference type="EMBL" id="SVB55412.1"/>
    </source>
</evidence>
<feature type="domain" description="C2H2-type" evidence="1">
    <location>
        <begin position="12"/>
        <end position="33"/>
    </location>
</feature>
<proteinExistence type="predicted"/>
<organism evidence="2">
    <name type="scientific">marine metagenome</name>
    <dbReference type="NCBI Taxonomy" id="408172"/>
    <lineage>
        <taxon>unclassified sequences</taxon>
        <taxon>metagenomes</taxon>
        <taxon>ecological metagenomes</taxon>
    </lineage>
</organism>